<sequence length="94" mass="10814">MQHSPFINETLFRWKLKKRKYVNRICDSRKGKSNTVYELLSLYIANPQQGDLRLLGSPSDRSADGRARTRDRRVPADLRADLQGTVPPTLPTNF</sequence>
<dbReference type="AlphaFoldDB" id="A0AAV4CRL6"/>
<dbReference type="EMBL" id="BLXT01006926">
    <property type="protein sequence ID" value="GFO34558.1"/>
    <property type="molecule type" value="Genomic_DNA"/>
</dbReference>
<protein>
    <submittedName>
        <fullName evidence="2">Uncharacterized protein</fullName>
    </submittedName>
</protein>
<dbReference type="Proteomes" id="UP000735302">
    <property type="component" value="Unassembled WGS sequence"/>
</dbReference>
<name>A0AAV4CRL6_9GAST</name>
<gene>
    <name evidence="2" type="ORF">PoB_006106300</name>
</gene>
<evidence type="ECO:0000256" key="1">
    <source>
        <dbReference type="SAM" id="MobiDB-lite"/>
    </source>
</evidence>
<organism evidence="2 3">
    <name type="scientific">Plakobranchus ocellatus</name>
    <dbReference type="NCBI Taxonomy" id="259542"/>
    <lineage>
        <taxon>Eukaryota</taxon>
        <taxon>Metazoa</taxon>
        <taxon>Spiralia</taxon>
        <taxon>Lophotrochozoa</taxon>
        <taxon>Mollusca</taxon>
        <taxon>Gastropoda</taxon>
        <taxon>Heterobranchia</taxon>
        <taxon>Euthyneura</taxon>
        <taxon>Panpulmonata</taxon>
        <taxon>Sacoglossa</taxon>
        <taxon>Placobranchoidea</taxon>
        <taxon>Plakobranchidae</taxon>
        <taxon>Plakobranchus</taxon>
    </lineage>
</organism>
<evidence type="ECO:0000313" key="3">
    <source>
        <dbReference type="Proteomes" id="UP000735302"/>
    </source>
</evidence>
<reference evidence="2 3" key="1">
    <citation type="journal article" date="2021" name="Elife">
        <title>Chloroplast acquisition without the gene transfer in kleptoplastic sea slugs, Plakobranchus ocellatus.</title>
        <authorList>
            <person name="Maeda T."/>
            <person name="Takahashi S."/>
            <person name="Yoshida T."/>
            <person name="Shimamura S."/>
            <person name="Takaki Y."/>
            <person name="Nagai Y."/>
            <person name="Toyoda A."/>
            <person name="Suzuki Y."/>
            <person name="Arimoto A."/>
            <person name="Ishii H."/>
            <person name="Satoh N."/>
            <person name="Nishiyama T."/>
            <person name="Hasebe M."/>
            <person name="Maruyama T."/>
            <person name="Minagawa J."/>
            <person name="Obokata J."/>
            <person name="Shigenobu S."/>
        </authorList>
    </citation>
    <scope>NUCLEOTIDE SEQUENCE [LARGE SCALE GENOMIC DNA]</scope>
</reference>
<proteinExistence type="predicted"/>
<keyword evidence="3" id="KW-1185">Reference proteome</keyword>
<comment type="caution">
    <text evidence="2">The sequence shown here is derived from an EMBL/GenBank/DDBJ whole genome shotgun (WGS) entry which is preliminary data.</text>
</comment>
<evidence type="ECO:0000313" key="2">
    <source>
        <dbReference type="EMBL" id="GFO34558.1"/>
    </source>
</evidence>
<feature type="compositionally biased region" description="Basic and acidic residues" evidence="1">
    <location>
        <begin position="61"/>
        <end position="80"/>
    </location>
</feature>
<feature type="region of interest" description="Disordered" evidence="1">
    <location>
        <begin position="53"/>
        <end position="94"/>
    </location>
</feature>
<accession>A0AAV4CRL6</accession>